<dbReference type="InterPro" id="IPR000944">
    <property type="entry name" value="Tscrpt_reg_Rrf2"/>
</dbReference>
<comment type="caution">
    <text evidence="1">The sequence shown here is derived from an EMBL/GenBank/DDBJ whole genome shotgun (WGS) entry which is preliminary data.</text>
</comment>
<reference evidence="1" key="1">
    <citation type="submission" date="2015-12" db="EMBL/GenBank/DDBJ databases">
        <authorList>
            <person name="Shamseldin A."/>
            <person name="Moawad H."/>
            <person name="Abd El-Rahim W.M."/>
            <person name="Sadowsky M.J."/>
        </authorList>
    </citation>
    <scope>NUCLEOTIDE SEQUENCE [LARGE SCALE GENOMIC DNA]</scope>
    <source>
        <strain evidence="1">JC234</strain>
    </source>
</reference>
<sequence length="153" mass="16166">MRQDSRLPRVLHALLHLEQMQKPATSELIAQMLGTNASVVRRTMGGLREAGIVVSVKGHGGGWSLARPLAEISLLDIYQALDAPTLFAIGTDDGQSTCLLARAANDATANALLKAQHHFQAHLRRISVADLASNVEQGTPGQAGSGPDAAEWG</sequence>
<gene>
    <name evidence="1" type="ORF">AWJ14_05015</name>
</gene>
<evidence type="ECO:0000313" key="2">
    <source>
        <dbReference type="Proteomes" id="UP000094795"/>
    </source>
</evidence>
<name>A0A1C1YZV3_9HYPH</name>
<dbReference type="GO" id="GO:0003700">
    <property type="term" value="F:DNA-binding transcription factor activity"/>
    <property type="evidence" value="ECO:0007669"/>
    <property type="project" value="TreeGrafter"/>
</dbReference>
<keyword evidence="2" id="KW-1185">Reference proteome</keyword>
<dbReference type="Proteomes" id="UP000094795">
    <property type="component" value="Unassembled WGS sequence"/>
</dbReference>
<dbReference type="InterPro" id="IPR036390">
    <property type="entry name" value="WH_DNA-bd_sf"/>
</dbReference>
<dbReference type="PROSITE" id="PS51197">
    <property type="entry name" value="HTH_RRF2_2"/>
    <property type="match status" value="1"/>
</dbReference>
<dbReference type="STRING" id="1480615.AWJ14_05015"/>
<accession>A0A1C1YZV3</accession>
<protein>
    <submittedName>
        <fullName evidence="1">Transcriptional regulator</fullName>
    </submittedName>
</protein>
<evidence type="ECO:0000313" key="1">
    <source>
        <dbReference type="EMBL" id="OCW59063.1"/>
    </source>
</evidence>
<dbReference type="RefSeq" id="WP_066175147.1">
    <property type="nucleotide sequence ID" value="NZ_LQZT01000002.1"/>
</dbReference>
<dbReference type="PANTHER" id="PTHR33221:SF15">
    <property type="entry name" value="HTH-TYPE TRANSCRIPTIONAL REGULATOR YWGB-RELATED"/>
    <property type="match status" value="1"/>
</dbReference>
<dbReference type="Pfam" id="PF02082">
    <property type="entry name" value="Rrf2"/>
    <property type="match status" value="1"/>
</dbReference>
<dbReference type="InterPro" id="IPR036388">
    <property type="entry name" value="WH-like_DNA-bd_sf"/>
</dbReference>
<dbReference type="PANTHER" id="PTHR33221">
    <property type="entry name" value="WINGED HELIX-TURN-HELIX TRANSCRIPTIONAL REGULATOR, RRF2 FAMILY"/>
    <property type="match status" value="1"/>
</dbReference>
<organism evidence="1 2">
    <name type="scientific">Hoeflea olei</name>
    <dbReference type="NCBI Taxonomy" id="1480615"/>
    <lineage>
        <taxon>Bacteria</taxon>
        <taxon>Pseudomonadati</taxon>
        <taxon>Pseudomonadota</taxon>
        <taxon>Alphaproteobacteria</taxon>
        <taxon>Hyphomicrobiales</taxon>
        <taxon>Rhizobiaceae</taxon>
        <taxon>Hoeflea</taxon>
    </lineage>
</organism>
<dbReference type="GO" id="GO:0005829">
    <property type="term" value="C:cytosol"/>
    <property type="evidence" value="ECO:0007669"/>
    <property type="project" value="TreeGrafter"/>
</dbReference>
<dbReference type="OrthoDB" id="9800506at2"/>
<proteinExistence type="predicted"/>
<dbReference type="SUPFAM" id="SSF46785">
    <property type="entry name" value="Winged helix' DNA-binding domain"/>
    <property type="match status" value="1"/>
</dbReference>
<dbReference type="Gene3D" id="1.10.10.10">
    <property type="entry name" value="Winged helix-like DNA-binding domain superfamily/Winged helix DNA-binding domain"/>
    <property type="match status" value="1"/>
</dbReference>
<dbReference type="EMBL" id="LQZT01000002">
    <property type="protein sequence ID" value="OCW59063.1"/>
    <property type="molecule type" value="Genomic_DNA"/>
</dbReference>
<dbReference type="AlphaFoldDB" id="A0A1C1YZV3"/>